<comment type="caution">
    <text evidence="2">The sequence shown here is derived from an EMBL/GenBank/DDBJ whole genome shotgun (WGS) entry which is preliminary data.</text>
</comment>
<accession>A0A9X2KKI8</accession>
<sequence length="149" mass="14525">MKSLALILALAQAAPAVAQTSTLGFEDAAGIASRAVAAARSSGRPIAVVVVNREGRVLVAMRMDGVSHINLDVAQAKAVTAAALGAPTSALEKAVETGKTSLQSVDGISLIGGGVPISRSGQVVAGIGISGGSPQDDEAAALGAIGKSK</sequence>
<feature type="chain" id="PRO_5040724556" evidence="1">
    <location>
        <begin position="19"/>
        <end position="149"/>
    </location>
</feature>
<dbReference type="PANTHER" id="PTHR34309:SF10">
    <property type="entry name" value="SLR1406 PROTEIN"/>
    <property type="match status" value="1"/>
</dbReference>
<dbReference type="AlphaFoldDB" id="A0A9X2KKI8"/>
<keyword evidence="1" id="KW-0732">Signal</keyword>
<dbReference type="Pfam" id="PF03928">
    <property type="entry name" value="HbpS-like"/>
    <property type="match status" value="1"/>
</dbReference>
<evidence type="ECO:0000256" key="1">
    <source>
        <dbReference type="SAM" id="SignalP"/>
    </source>
</evidence>
<dbReference type="Proteomes" id="UP001139451">
    <property type="component" value="Unassembled WGS sequence"/>
</dbReference>
<name>A0A9X2KKI8_9SPHN</name>
<protein>
    <submittedName>
        <fullName evidence="2">Heme-binding protein</fullName>
    </submittedName>
</protein>
<dbReference type="InterPro" id="IPR038084">
    <property type="entry name" value="PduO/GlcC-like_sf"/>
</dbReference>
<feature type="signal peptide" evidence="1">
    <location>
        <begin position="1"/>
        <end position="18"/>
    </location>
</feature>
<dbReference type="SUPFAM" id="SSF143744">
    <property type="entry name" value="GlcG-like"/>
    <property type="match status" value="1"/>
</dbReference>
<dbReference type="InterPro" id="IPR005624">
    <property type="entry name" value="PduO/GlcC-like"/>
</dbReference>
<organism evidence="2 3">
    <name type="scientific">Sphingomonas tagetis</name>
    <dbReference type="NCBI Taxonomy" id="2949092"/>
    <lineage>
        <taxon>Bacteria</taxon>
        <taxon>Pseudomonadati</taxon>
        <taxon>Pseudomonadota</taxon>
        <taxon>Alphaproteobacteria</taxon>
        <taxon>Sphingomonadales</taxon>
        <taxon>Sphingomonadaceae</taxon>
        <taxon>Sphingomonas</taxon>
    </lineage>
</organism>
<gene>
    <name evidence="2" type="ORF">M9978_08955</name>
</gene>
<proteinExistence type="predicted"/>
<evidence type="ECO:0000313" key="3">
    <source>
        <dbReference type="Proteomes" id="UP001139451"/>
    </source>
</evidence>
<reference evidence="2" key="1">
    <citation type="submission" date="2022-05" db="EMBL/GenBank/DDBJ databases">
        <title>Sphingomonas sp. strain MG17 Genome sequencing and assembly.</title>
        <authorList>
            <person name="Kim I."/>
        </authorList>
    </citation>
    <scope>NUCLEOTIDE SEQUENCE</scope>
    <source>
        <strain evidence="2">MG17</strain>
    </source>
</reference>
<dbReference type="EMBL" id="JAMLDX010000005">
    <property type="protein sequence ID" value="MCP3730554.1"/>
    <property type="molecule type" value="Genomic_DNA"/>
</dbReference>
<dbReference type="RefSeq" id="WP_254292681.1">
    <property type="nucleotide sequence ID" value="NZ_JAMLDX010000005.1"/>
</dbReference>
<keyword evidence="3" id="KW-1185">Reference proteome</keyword>
<dbReference type="InterPro" id="IPR052517">
    <property type="entry name" value="GlcG_carb_metab_protein"/>
</dbReference>
<dbReference type="PANTHER" id="PTHR34309">
    <property type="entry name" value="SLR1406 PROTEIN"/>
    <property type="match status" value="1"/>
</dbReference>
<dbReference type="Gene3D" id="3.30.450.150">
    <property type="entry name" value="Haem-degrading domain"/>
    <property type="match status" value="1"/>
</dbReference>
<evidence type="ECO:0000313" key="2">
    <source>
        <dbReference type="EMBL" id="MCP3730554.1"/>
    </source>
</evidence>